<comment type="caution">
    <text evidence="1">The sequence shown here is derived from an EMBL/GenBank/DDBJ whole genome shotgun (WGS) entry which is preliminary data.</text>
</comment>
<dbReference type="Proteomes" id="UP000006271">
    <property type="component" value="Unassembled WGS sequence"/>
</dbReference>
<evidence type="ECO:0000313" key="1">
    <source>
        <dbReference type="EMBL" id="EKN09508.1"/>
    </source>
</evidence>
<protein>
    <submittedName>
        <fullName evidence="1">Uncharacterized protein</fullName>
    </submittedName>
</protein>
<gene>
    <name evidence="1" type="ORF">HMPREF1060_02944</name>
</gene>
<sequence length="22" mass="2540">MLSQQQELPLSEYSSLYDIVVP</sequence>
<evidence type="ECO:0000313" key="2">
    <source>
        <dbReference type="Proteomes" id="UP000006271"/>
    </source>
</evidence>
<proteinExistence type="predicted"/>
<name>K6A1E5_9BACT</name>
<reference evidence="1 2" key="1">
    <citation type="submission" date="2012-02" db="EMBL/GenBank/DDBJ databases">
        <title>The Genome Sequence of Parabacteroides merdae CL03T12C32.</title>
        <authorList>
            <consortium name="The Broad Institute Genome Sequencing Platform"/>
            <person name="Earl A."/>
            <person name="Ward D."/>
            <person name="Feldgarden M."/>
            <person name="Gevers D."/>
            <person name="Zitomersky N.L."/>
            <person name="Coyne M.J."/>
            <person name="Comstock L.E."/>
            <person name="Young S.K."/>
            <person name="Zeng Q."/>
            <person name="Gargeya S."/>
            <person name="Fitzgerald M."/>
            <person name="Haas B."/>
            <person name="Abouelleil A."/>
            <person name="Alvarado L."/>
            <person name="Arachchi H.M."/>
            <person name="Berlin A."/>
            <person name="Chapman S.B."/>
            <person name="Gearin G."/>
            <person name="Goldberg J."/>
            <person name="Griggs A."/>
            <person name="Gujja S."/>
            <person name="Hansen M."/>
            <person name="Heiman D."/>
            <person name="Howarth C."/>
            <person name="Larimer J."/>
            <person name="Lui A."/>
            <person name="MacDonald P.J.P."/>
            <person name="McCowen C."/>
            <person name="Montmayeur A."/>
            <person name="Murphy C."/>
            <person name="Neiman D."/>
            <person name="Pearson M."/>
            <person name="Priest M."/>
            <person name="Roberts A."/>
            <person name="Saif S."/>
            <person name="Shea T."/>
            <person name="Sisk P."/>
            <person name="Stolte C."/>
            <person name="Sykes S."/>
            <person name="Wortman J."/>
            <person name="Nusbaum C."/>
            <person name="Birren B."/>
        </authorList>
    </citation>
    <scope>NUCLEOTIDE SEQUENCE [LARGE SCALE GENOMIC DNA]</scope>
    <source>
        <strain evidence="1 2">CL03T12C32</strain>
    </source>
</reference>
<feature type="non-terminal residue" evidence="1">
    <location>
        <position position="22"/>
    </location>
</feature>
<dbReference type="AlphaFoldDB" id="K6A1E5"/>
<dbReference type="EMBL" id="AGZQ01000018">
    <property type="protein sequence ID" value="EKN09508.1"/>
    <property type="molecule type" value="Genomic_DNA"/>
</dbReference>
<organism evidence="1 2">
    <name type="scientific">Parabacteroides merdae CL03T12C32</name>
    <dbReference type="NCBI Taxonomy" id="999420"/>
    <lineage>
        <taxon>Bacteria</taxon>
        <taxon>Pseudomonadati</taxon>
        <taxon>Bacteroidota</taxon>
        <taxon>Bacteroidia</taxon>
        <taxon>Bacteroidales</taxon>
        <taxon>Tannerellaceae</taxon>
        <taxon>Parabacteroides</taxon>
    </lineage>
</organism>
<dbReference type="HOGENOM" id="CLU_219027_1_0_10"/>
<accession>K6A1E5</accession>